<feature type="non-terminal residue" evidence="1">
    <location>
        <position position="215"/>
    </location>
</feature>
<dbReference type="EMBL" id="BARU01024818">
    <property type="protein sequence ID" value="GAH53693.1"/>
    <property type="molecule type" value="Genomic_DNA"/>
</dbReference>
<gene>
    <name evidence="1" type="ORF">S03H2_40072</name>
</gene>
<evidence type="ECO:0000313" key="1">
    <source>
        <dbReference type="EMBL" id="GAH53693.1"/>
    </source>
</evidence>
<name>X1I7Y8_9ZZZZ</name>
<accession>X1I7Y8</accession>
<dbReference type="AlphaFoldDB" id="X1I7Y8"/>
<protein>
    <submittedName>
        <fullName evidence="1">Uncharacterized protein</fullName>
    </submittedName>
</protein>
<reference evidence="1" key="1">
    <citation type="journal article" date="2014" name="Front. Microbiol.">
        <title>High frequency of phylogenetically diverse reductive dehalogenase-homologous genes in deep subseafloor sedimentary metagenomes.</title>
        <authorList>
            <person name="Kawai M."/>
            <person name="Futagami T."/>
            <person name="Toyoda A."/>
            <person name="Takaki Y."/>
            <person name="Nishi S."/>
            <person name="Hori S."/>
            <person name="Arai W."/>
            <person name="Tsubouchi T."/>
            <person name="Morono Y."/>
            <person name="Uchiyama I."/>
            <person name="Ito T."/>
            <person name="Fujiyama A."/>
            <person name="Inagaki F."/>
            <person name="Takami H."/>
        </authorList>
    </citation>
    <scope>NUCLEOTIDE SEQUENCE</scope>
    <source>
        <strain evidence="1">Expedition CK06-06</strain>
    </source>
</reference>
<sequence length="215" mass="23414">MTIDNITINNRNELVDEVKNHIIITGEERKKLVKIPTATTHAPTVDAETESAVMYGVIDSVGKGGVNRRGFQWGVALLAVGDWHEDGSYDIGQFGHELTEAELDDFVLEDGSIPPGHVFVATDKISVAMDISTGSKIHFSSTGVLPSPLVSGTSYYAIRVDASHIQVAVSKDDALDETQIDLIDQGSGIHALTLSIGHWYRAYVRNSQGMFFGKW</sequence>
<organism evidence="1">
    <name type="scientific">marine sediment metagenome</name>
    <dbReference type="NCBI Taxonomy" id="412755"/>
    <lineage>
        <taxon>unclassified sequences</taxon>
        <taxon>metagenomes</taxon>
        <taxon>ecological metagenomes</taxon>
    </lineage>
</organism>
<proteinExistence type="predicted"/>
<comment type="caution">
    <text evidence="1">The sequence shown here is derived from an EMBL/GenBank/DDBJ whole genome shotgun (WGS) entry which is preliminary data.</text>
</comment>